<sequence length="598" mass="67652">MLEKNSKGYALAIVKLSDYIIDYLERNNINKAFVIQGGAVAHLIDSIAKHPNFDYFTCQHEQACAIAADGMSRTSKTIGLAIATSGPGATNLITGIANAYYDSIPVLFITGNVASFRQSNNLNVRQYGFQETDIVNIVKPITKYSIRINKPTDIKYEIDKALFIAKNGRKGPVLIDIPDDFQRELIDTSKLKKFTVQKNIQDNKFDIEKVYSLLKNSKRPVLVYGNGILSSNSIRLAVNVSNKLKIPTLYSWPLKGIFSHKDSLNYGSFGTNSSRTGNFIIQNSDLIISIGNRLDTHATGTLKDFARNAKILLVDIDENELNKFEKLGKKVELKLCVDAKYFLNRINNEIKYIFTNNKWLEYCQKLKDKYSYKSKFNTKFVSPIKFFKKLSKEVNEKTIFVGDTGANLVYLLNFLKEKKGQQFISAFNNTPMGYSLAAAIGISISNPKKNIICCIGDGGIQMNIQELATISYYNLPITIIVFNNYGHGMIKQTQDDWFKSTYEASSSEKGIPKINFNAIAKAYNIKSFQIKNNSQINSLLTNFNFNEPILIELLIDESLRIDPMLQFGRPLEDMNPLLQREEFMHNMIIKPLQISEKI</sequence>
<proteinExistence type="inferred from homology"/>
<dbReference type="GO" id="GO:0009097">
    <property type="term" value="P:isoleucine biosynthetic process"/>
    <property type="evidence" value="ECO:0007669"/>
    <property type="project" value="TreeGrafter"/>
</dbReference>
<accession>A0A4Q0Y8R4</accession>
<evidence type="ECO:0000259" key="5">
    <source>
        <dbReference type="Pfam" id="PF02775"/>
    </source>
</evidence>
<dbReference type="GO" id="GO:0050660">
    <property type="term" value="F:flavin adenine dinucleotide binding"/>
    <property type="evidence" value="ECO:0007669"/>
    <property type="project" value="TreeGrafter"/>
</dbReference>
<dbReference type="GO" id="GO:0005948">
    <property type="term" value="C:acetolactate synthase complex"/>
    <property type="evidence" value="ECO:0007669"/>
    <property type="project" value="TreeGrafter"/>
</dbReference>
<evidence type="ECO:0000259" key="4">
    <source>
        <dbReference type="Pfam" id="PF00205"/>
    </source>
</evidence>
<dbReference type="InterPro" id="IPR029035">
    <property type="entry name" value="DHS-like_NAD/FAD-binding_dom"/>
</dbReference>
<dbReference type="Pfam" id="PF00205">
    <property type="entry name" value="TPP_enzyme_M"/>
    <property type="match status" value="1"/>
</dbReference>
<dbReference type="InterPro" id="IPR029061">
    <property type="entry name" value="THDP-binding"/>
</dbReference>
<dbReference type="AlphaFoldDB" id="A0A4Q0Y8R4"/>
<reference evidence="7 8" key="1">
    <citation type="submission" date="2017-10" db="EMBL/GenBank/DDBJ databases">
        <title>Genomics of the genus Arcobacter.</title>
        <authorList>
            <person name="Perez-Cataluna A."/>
            <person name="Figueras M.J."/>
        </authorList>
    </citation>
    <scope>NUCLEOTIDE SEQUENCE [LARGE SCALE GENOMIC DNA]</scope>
    <source>
        <strain evidence="7 8">CECT 8993</strain>
    </source>
</reference>
<dbReference type="InterPro" id="IPR011766">
    <property type="entry name" value="TPP_enzyme_TPP-bd"/>
</dbReference>
<feature type="domain" description="Thiamine pyrophosphate enzyme central" evidence="4">
    <location>
        <begin position="207"/>
        <end position="345"/>
    </location>
</feature>
<gene>
    <name evidence="7" type="ORF">CRV08_12370</name>
</gene>
<dbReference type="GO" id="GO:0003984">
    <property type="term" value="F:acetolactate synthase activity"/>
    <property type="evidence" value="ECO:0007669"/>
    <property type="project" value="TreeGrafter"/>
</dbReference>
<dbReference type="Gene3D" id="3.40.50.1220">
    <property type="entry name" value="TPP-binding domain"/>
    <property type="match status" value="1"/>
</dbReference>
<dbReference type="Pfam" id="PF02776">
    <property type="entry name" value="TPP_enzyme_N"/>
    <property type="match status" value="1"/>
</dbReference>
<keyword evidence="2 3" id="KW-0786">Thiamine pyrophosphate</keyword>
<dbReference type="SUPFAM" id="SSF52467">
    <property type="entry name" value="DHS-like NAD/FAD-binding domain"/>
    <property type="match status" value="1"/>
</dbReference>
<comment type="similarity">
    <text evidence="1 3">Belongs to the TPP enzyme family.</text>
</comment>
<evidence type="ECO:0000313" key="8">
    <source>
        <dbReference type="Proteomes" id="UP000290172"/>
    </source>
</evidence>
<dbReference type="Pfam" id="PF02775">
    <property type="entry name" value="TPP_enzyme_C"/>
    <property type="match status" value="1"/>
</dbReference>
<dbReference type="EMBL" id="PDKJ01000013">
    <property type="protein sequence ID" value="RXJ66617.1"/>
    <property type="molecule type" value="Genomic_DNA"/>
</dbReference>
<protein>
    <recommendedName>
        <fullName evidence="9">Acetolactate synthase</fullName>
    </recommendedName>
</protein>
<feature type="domain" description="Thiamine pyrophosphate enzyme N-terminal TPP-binding" evidence="6">
    <location>
        <begin position="15"/>
        <end position="135"/>
    </location>
</feature>
<dbReference type="PANTHER" id="PTHR18968:SF13">
    <property type="entry name" value="ACETOLACTATE SYNTHASE CATALYTIC SUBUNIT, MITOCHONDRIAL"/>
    <property type="match status" value="1"/>
</dbReference>
<evidence type="ECO:0000256" key="2">
    <source>
        <dbReference type="ARBA" id="ARBA00023052"/>
    </source>
</evidence>
<dbReference type="PANTHER" id="PTHR18968">
    <property type="entry name" value="THIAMINE PYROPHOSPHATE ENZYMES"/>
    <property type="match status" value="1"/>
</dbReference>
<name>A0A4Q0Y8R4_9BACT</name>
<evidence type="ECO:0000313" key="7">
    <source>
        <dbReference type="EMBL" id="RXJ66617.1"/>
    </source>
</evidence>
<evidence type="ECO:0008006" key="9">
    <source>
        <dbReference type="Google" id="ProtNLM"/>
    </source>
</evidence>
<dbReference type="SUPFAM" id="SSF52518">
    <property type="entry name" value="Thiamin diphosphate-binding fold (THDP-binding)"/>
    <property type="match status" value="2"/>
</dbReference>
<dbReference type="Gene3D" id="3.40.50.970">
    <property type="match status" value="2"/>
</dbReference>
<feature type="domain" description="Thiamine pyrophosphate enzyme TPP-binding" evidence="5">
    <location>
        <begin position="403"/>
        <end position="552"/>
    </location>
</feature>
<organism evidence="7 8">
    <name type="scientific">Halarcobacter ebronensis</name>
    <dbReference type="NCBI Taxonomy" id="1462615"/>
    <lineage>
        <taxon>Bacteria</taxon>
        <taxon>Pseudomonadati</taxon>
        <taxon>Campylobacterota</taxon>
        <taxon>Epsilonproteobacteria</taxon>
        <taxon>Campylobacterales</taxon>
        <taxon>Arcobacteraceae</taxon>
        <taxon>Halarcobacter</taxon>
    </lineage>
</organism>
<dbReference type="CDD" id="cd07035">
    <property type="entry name" value="TPP_PYR_POX_like"/>
    <property type="match status" value="1"/>
</dbReference>
<dbReference type="InterPro" id="IPR012000">
    <property type="entry name" value="Thiamin_PyroP_enz_cen_dom"/>
</dbReference>
<comment type="caution">
    <text evidence="7">The sequence shown here is derived from an EMBL/GenBank/DDBJ whole genome shotgun (WGS) entry which is preliminary data.</text>
</comment>
<dbReference type="FunFam" id="3.40.50.970:FF:000007">
    <property type="entry name" value="Acetolactate synthase"/>
    <property type="match status" value="1"/>
</dbReference>
<dbReference type="GO" id="GO:0009099">
    <property type="term" value="P:L-valine biosynthetic process"/>
    <property type="evidence" value="ECO:0007669"/>
    <property type="project" value="TreeGrafter"/>
</dbReference>
<dbReference type="Proteomes" id="UP000290172">
    <property type="component" value="Unassembled WGS sequence"/>
</dbReference>
<evidence type="ECO:0000259" key="6">
    <source>
        <dbReference type="Pfam" id="PF02776"/>
    </source>
</evidence>
<evidence type="ECO:0000256" key="3">
    <source>
        <dbReference type="RuleBase" id="RU362132"/>
    </source>
</evidence>
<dbReference type="InterPro" id="IPR045229">
    <property type="entry name" value="TPP_enz"/>
</dbReference>
<dbReference type="GO" id="GO:0030976">
    <property type="term" value="F:thiamine pyrophosphate binding"/>
    <property type="evidence" value="ECO:0007669"/>
    <property type="project" value="InterPro"/>
</dbReference>
<dbReference type="GO" id="GO:0000287">
    <property type="term" value="F:magnesium ion binding"/>
    <property type="evidence" value="ECO:0007669"/>
    <property type="project" value="InterPro"/>
</dbReference>
<dbReference type="InterPro" id="IPR012001">
    <property type="entry name" value="Thiamin_PyroP_enz_TPP-bd_dom"/>
</dbReference>
<evidence type="ECO:0000256" key="1">
    <source>
        <dbReference type="ARBA" id="ARBA00007812"/>
    </source>
</evidence>